<dbReference type="OrthoDB" id="106680at2759"/>
<feature type="compositionally biased region" description="Polar residues" evidence="1">
    <location>
        <begin position="1"/>
        <end position="10"/>
    </location>
</feature>
<feature type="region of interest" description="Disordered" evidence="1">
    <location>
        <begin position="1"/>
        <end position="124"/>
    </location>
</feature>
<evidence type="ECO:0000313" key="2">
    <source>
        <dbReference type="EMBL" id="GAX17371.1"/>
    </source>
</evidence>
<proteinExistence type="predicted"/>
<dbReference type="AlphaFoldDB" id="A0A1Z5JUE6"/>
<reference evidence="2 3" key="1">
    <citation type="journal article" date="2015" name="Plant Cell">
        <title>Oil accumulation by the oleaginous diatom Fistulifera solaris as revealed by the genome and transcriptome.</title>
        <authorList>
            <person name="Tanaka T."/>
            <person name="Maeda Y."/>
            <person name="Veluchamy A."/>
            <person name="Tanaka M."/>
            <person name="Abida H."/>
            <person name="Marechal E."/>
            <person name="Bowler C."/>
            <person name="Muto M."/>
            <person name="Sunaga Y."/>
            <person name="Tanaka M."/>
            <person name="Yoshino T."/>
            <person name="Taniguchi T."/>
            <person name="Fukuda Y."/>
            <person name="Nemoto M."/>
            <person name="Matsumoto M."/>
            <person name="Wong P.S."/>
            <person name="Aburatani S."/>
            <person name="Fujibuchi W."/>
        </authorList>
    </citation>
    <scope>NUCLEOTIDE SEQUENCE [LARGE SCALE GENOMIC DNA]</scope>
    <source>
        <strain evidence="2 3">JPCC DA0580</strain>
    </source>
</reference>
<keyword evidence="3" id="KW-1185">Reference proteome</keyword>
<gene>
    <name evidence="2" type="ORF">FisN_41Hu010</name>
</gene>
<evidence type="ECO:0000313" key="3">
    <source>
        <dbReference type="Proteomes" id="UP000198406"/>
    </source>
</evidence>
<evidence type="ECO:0000256" key="1">
    <source>
        <dbReference type="SAM" id="MobiDB-lite"/>
    </source>
</evidence>
<name>A0A1Z5JUE6_FISSO</name>
<dbReference type="EMBL" id="BDSP01000115">
    <property type="protein sequence ID" value="GAX17371.1"/>
    <property type="molecule type" value="Genomic_DNA"/>
</dbReference>
<feature type="non-terminal residue" evidence="2">
    <location>
        <position position="382"/>
    </location>
</feature>
<comment type="caution">
    <text evidence="2">The sequence shown here is derived from an EMBL/GenBank/DDBJ whole genome shotgun (WGS) entry which is preliminary data.</text>
</comment>
<dbReference type="InParanoid" id="A0A1Z5JUE6"/>
<feature type="compositionally biased region" description="Low complexity" evidence="1">
    <location>
        <begin position="84"/>
        <end position="111"/>
    </location>
</feature>
<organism evidence="2 3">
    <name type="scientific">Fistulifera solaris</name>
    <name type="common">Oleaginous diatom</name>
    <dbReference type="NCBI Taxonomy" id="1519565"/>
    <lineage>
        <taxon>Eukaryota</taxon>
        <taxon>Sar</taxon>
        <taxon>Stramenopiles</taxon>
        <taxon>Ochrophyta</taxon>
        <taxon>Bacillariophyta</taxon>
        <taxon>Bacillariophyceae</taxon>
        <taxon>Bacillariophycidae</taxon>
        <taxon>Naviculales</taxon>
        <taxon>Naviculaceae</taxon>
        <taxon>Fistulifera</taxon>
    </lineage>
</organism>
<accession>A0A1Z5JUE6</accession>
<sequence length="382" mass="42260">MASEDTTPPNDSLPDSGSNNGNYDDDSFANDNPPAEESSVETAELQRVLEVPVTAQPRNRPRTVVVPASAPGQPDASVRADETAAAAPAPSIAAASNGNNTSNANGTVVTAPSSAPRLPPHEKEQGWINDSVTFADFEVDESGKPVSIRGMLFSTFHCKVLRSLCSHDKFKLNGVSKCTTKADYIAFLVDGYKNKDVITAVGGIDERLTPNCRFRILNIIFDDSYATKFIEAHHTTGTIPETGGGKEAAFWKEAETEFQNPEKYYGVYFTSGESDKVDLLLREKTSFIKKTDKILPHNAKRLRAIYQEITRKYRDIHFRYTRSSSHQDFWNFCGGCITSYYLHKLLQDLKPNLLATVNKELPPDSFMTTEDIRAIFLEDDGT</sequence>
<protein>
    <submittedName>
        <fullName evidence="2">Uncharacterized protein</fullName>
    </submittedName>
</protein>
<dbReference type="Proteomes" id="UP000198406">
    <property type="component" value="Unassembled WGS sequence"/>
</dbReference>